<organism evidence="2 3">
    <name type="scientific">Strigomonas culicis</name>
    <dbReference type="NCBI Taxonomy" id="28005"/>
    <lineage>
        <taxon>Eukaryota</taxon>
        <taxon>Discoba</taxon>
        <taxon>Euglenozoa</taxon>
        <taxon>Kinetoplastea</taxon>
        <taxon>Metakinetoplastina</taxon>
        <taxon>Trypanosomatida</taxon>
        <taxon>Trypanosomatidae</taxon>
        <taxon>Strigomonadinae</taxon>
        <taxon>Strigomonas</taxon>
    </lineage>
</organism>
<sequence length="314" mass="34017">MHTGDTTPPFLEPTVERAATAADIHYTAEDSLSLCNNHARSYPRTSRRQRRRNSSGVFSNSFLSPTASLVAPGTICPDVNKGEKDGTEADVALTAWAEPWQGGPPPAPPERVELAPLMHVNHCLELEAGPTDVRGTIPEALSPLSQRTSELVWRDLSLAAAEENGSDSTTRGADCRLRSPLRERDAATGVFTPSGSTQRGSMSGGMPAMGRMADFSFAVFSKSISAFFVSADNSVQDVTTVRERVNCELPPVLRTENSINQSSPIKPHQTDNGAMISRNGSILMDSESTSRDGSLTNRTARRERRVSFTGEWRV</sequence>
<name>S9TJV1_9TRYP</name>
<dbReference type="Proteomes" id="UP000015354">
    <property type="component" value="Unassembled WGS sequence"/>
</dbReference>
<evidence type="ECO:0000313" key="2">
    <source>
        <dbReference type="EMBL" id="EPY18427.1"/>
    </source>
</evidence>
<gene>
    <name evidence="2" type="ORF">STCU_09924</name>
</gene>
<comment type="caution">
    <text evidence="2">The sequence shown here is derived from an EMBL/GenBank/DDBJ whole genome shotgun (WGS) entry which is preliminary data.</text>
</comment>
<accession>S9TJV1</accession>
<feature type="region of interest" description="Disordered" evidence="1">
    <location>
        <begin position="284"/>
        <end position="314"/>
    </location>
</feature>
<proteinExistence type="predicted"/>
<protein>
    <submittedName>
        <fullName evidence="2">Uncharacterized protein</fullName>
    </submittedName>
</protein>
<evidence type="ECO:0000313" key="3">
    <source>
        <dbReference type="Proteomes" id="UP000015354"/>
    </source>
</evidence>
<reference evidence="2 3" key="1">
    <citation type="journal article" date="2013" name="PLoS ONE">
        <title>Predicting the Proteins of Angomonas deanei, Strigomonas culicis and Their Respective Endosymbionts Reveals New Aspects of the Trypanosomatidae Family.</title>
        <authorList>
            <person name="Motta M.C."/>
            <person name="Martins A.C."/>
            <person name="de Souza S.S."/>
            <person name="Catta-Preta C.M."/>
            <person name="Silva R."/>
            <person name="Klein C.C."/>
            <person name="de Almeida L.G."/>
            <person name="de Lima Cunha O."/>
            <person name="Ciapina L.P."/>
            <person name="Brocchi M."/>
            <person name="Colabardini A.C."/>
            <person name="de Araujo Lima B."/>
            <person name="Machado C.R."/>
            <person name="de Almeida Soares C.M."/>
            <person name="Probst C.M."/>
            <person name="de Menezes C.B."/>
            <person name="Thompson C.E."/>
            <person name="Bartholomeu D.C."/>
            <person name="Gradia D.F."/>
            <person name="Pavoni D.P."/>
            <person name="Grisard E.C."/>
            <person name="Fantinatti-Garboggini F."/>
            <person name="Marchini F.K."/>
            <person name="Rodrigues-Luiz G.F."/>
            <person name="Wagner G."/>
            <person name="Goldman G.H."/>
            <person name="Fietto J.L."/>
            <person name="Elias M.C."/>
            <person name="Goldman M.H."/>
            <person name="Sagot M.F."/>
            <person name="Pereira M."/>
            <person name="Stoco P.H."/>
            <person name="de Mendonca-Neto R.P."/>
            <person name="Teixeira S.M."/>
            <person name="Maciel T.E."/>
            <person name="de Oliveira Mendes T.A."/>
            <person name="Urmenyi T.P."/>
            <person name="de Souza W."/>
            <person name="Schenkman S."/>
            <person name="de Vasconcelos A.T."/>
        </authorList>
    </citation>
    <scope>NUCLEOTIDE SEQUENCE [LARGE SCALE GENOMIC DNA]</scope>
</reference>
<keyword evidence="3" id="KW-1185">Reference proteome</keyword>
<dbReference type="EMBL" id="ATMH01009925">
    <property type="protein sequence ID" value="EPY18427.1"/>
    <property type="molecule type" value="Genomic_DNA"/>
</dbReference>
<evidence type="ECO:0000256" key="1">
    <source>
        <dbReference type="SAM" id="MobiDB-lite"/>
    </source>
</evidence>
<feature type="region of interest" description="Disordered" evidence="1">
    <location>
        <begin position="40"/>
        <end position="59"/>
    </location>
</feature>
<dbReference type="AlphaFoldDB" id="S9TJV1"/>